<comment type="caution">
    <text evidence="17">The sequence shown here is derived from an EMBL/GenBank/DDBJ whole genome shotgun (WGS) entry which is preliminary data.</text>
</comment>
<evidence type="ECO:0000256" key="1">
    <source>
        <dbReference type="ARBA" id="ARBA00007090"/>
    </source>
</evidence>
<evidence type="ECO:0000256" key="15">
    <source>
        <dbReference type="SAM" id="Phobius"/>
    </source>
</evidence>
<dbReference type="Pfam" id="PF00905">
    <property type="entry name" value="Transpeptidase"/>
    <property type="match status" value="1"/>
</dbReference>
<dbReference type="GO" id="GO:0071555">
    <property type="term" value="P:cell wall organization"/>
    <property type="evidence" value="ECO:0007669"/>
    <property type="project" value="UniProtKB-KW"/>
</dbReference>
<evidence type="ECO:0000256" key="2">
    <source>
        <dbReference type="ARBA" id="ARBA00007739"/>
    </source>
</evidence>
<dbReference type="GO" id="GO:0030288">
    <property type="term" value="C:outer membrane-bounded periplasmic space"/>
    <property type="evidence" value="ECO:0007669"/>
    <property type="project" value="TreeGrafter"/>
</dbReference>
<evidence type="ECO:0000256" key="13">
    <source>
        <dbReference type="ARBA" id="ARBA00049902"/>
    </source>
</evidence>
<comment type="similarity">
    <text evidence="2">In the N-terminal section; belongs to the glycosyltransferase 51 family.</text>
</comment>
<keyword evidence="7" id="KW-0378">Hydrolase</keyword>
<dbReference type="InterPro" id="IPR001264">
    <property type="entry name" value="Glyco_trans_51"/>
</dbReference>
<proteinExistence type="inferred from homology"/>
<feature type="compositionally biased region" description="Low complexity" evidence="14">
    <location>
        <begin position="813"/>
        <end position="842"/>
    </location>
</feature>
<evidence type="ECO:0000256" key="6">
    <source>
        <dbReference type="ARBA" id="ARBA00022679"/>
    </source>
</evidence>
<dbReference type="InterPro" id="IPR001460">
    <property type="entry name" value="PCN-bd_Tpept"/>
</dbReference>
<comment type="catalytic activity">
    <reaction evidence="12">
        <text>Preferential cleavage: (Ac)2-L-Lys-D-Ala-|-D-Ala. Also transpeptidation of peptidyl-alanyl moieties that are N-acyl substituents of D-alanine.</text>
        <dbReference type="EC" id="3.4.16.4"/>
    </reaction>
</comment>
<feature type="domain" description="Fibronectin type-III" evidence="16">
    <location>
        <begin position="685"/>
        <end position="775"/>
    </location>
</feature>
<feature type="compositionally biased region" description="Low complexity" evidence="14">
    <location>
        <begin position="850"/>
        <end position="860"/>
    </location>
</feature>
<evidence type="ECO:0000256" key="7">
    <source>
        <dbReference type="ARBA" id="ARBA00022801"/>
    </source>
</evidence>
<reference evidence="17 18" key="1">
    <citation type="journal article" date="2003" name="Int. J. Syst. Evol. Microbiol.">
        <title>Halobacillus salinus sp. nov., isolated from a salt lake on the coast of the East Sea in Korea.</title>
        <authorList>
            <person name="Yoon J.H."/>
            <person name="Kang K.H."/>
            <person name="Park Y.H."/>
        </authorList>
    </citation>
    <scope>NUCLEOTIDE SEQUENCE [LARGE SCALE GENOMIC DNA]</scope>
    <source>
        <strain evidence="17 18">HSL-3</strain>
    </source>
</reference>
<keyword evidence="10" id="KW-0511">Multifunctional enzyme</keyword>
<keyword evidence="15" id="KW-1133">Transmembrane helix</keyword>
<keyword evidence="3" id="KW-0121">Carboxypeptidase</keyword>
<dbReference type="AlphaFoldDB" id="A0A4Z0H2E3"/>
<dbReference type="Gene3D" id="1.10.3810.10">
    <property type="entry name" value="Biosynthetic peptidoglycan transglycosylase-like"/>
    <property type="match status" value="1"/>
</dbReference>
<evidence type="ECO:0000256" key="5">
    <source>
        <dbReference type="ARBA" id="ARBA00022676"/>
    </source>
</evidence>
<dbReference type="InterPro" id="IPR036116">
    <property type="entry name" value="FN3_sf"/>
</dbReference>
<feature type="compositionally biased region" description="Acidic residues" evidence="14">
    <location>
        <begin position="776"/>
        <end position="812"/>
    </location>
</feature>
<evidence type="ECO:0000256" key="8">
    <source>
        <dbReference type="ARBA" id="ARBA00022960"/>
    </source>
</evidence>
<evidence type="ECO:0000256" key="4">
    <source>
        <dbReference type="ARBA" id="ARBA00022670"/>
    </source>
</evidence>
<dbReference type="RefSeq" id="WP_135326959.1">
    <property type="nucleotide sequence ID" value="NZ_SRJC01000001.1"/>
</dbReference>
<dbReference type="GO" id="GO:0008955">
    <property type="term" value="F:peptidoglycan glycosyltransferase activity"/>
    <property type="evidence" value="ECO:0007669"/>
    <property type="project" value="UniProtKB-EC"/>
</dbReference>
<dbReference type="NCBIfam" id="TIGR02074">
    <property type="entry name" value="PBP_1a_fam"/>
    <property type="match status" value="1"/>
</dbReference>
<dbReference type="SUPFAM" id="SSF53955">
    <property type="entry name" value="Lysozyme-like"/>
    <property type="match status" value="1"/>
</dbReference>
<keyword evidence="11" id="KW-0961">Cell wall biogenesis/degradation</keyword>
<organism evidence="17 18">
    <name type="scientific">Halobacillus salinus</name>
    <dbReference type="NCBI Taxonomy" id="192814"/>
    <lineage>
        <taxon>Bacteria</taxon>
        <taxon>Bacillati</taxon>
        <taxon>Bacillota</taxon>
        <taxon>Bacilli</taxon>
        <taxon>Bacillales</taxon>
        <taxon>Bacillaceae</taxon>
        <taxon>Halobacillus</taxon>
    </lineage>
</organism>
<keyword evidence="18" id="KW-1185">Reference proteome</keyword>
<name>A0A4Z0H2E3_9BACI</name>
<dbReference type="Pfam" id="PF00041">
    <property type="entry name" value="fn3"/>
    <property type="match status" value="1"/>
</dbReference>
<dbReference type="PANTHER" id="PTHR32282:SF29">
    <property type="entry name" value="PENICILLIN-BINDING PROTEIN 1A"/>
    <property type="match status" value="1"/>
</dbReference>
<keyword evidence="6" id="KW-0808">Transferase</keyword>
<keyword evidence="15" id="KW-0812">Transmembrane</keyword>
<feature type="compositionally biased region" description="Polar residues" evidence="14">
    <location>
        <begin position="754"/>
        <end position="775"/>
    </location>
</feature>
<dbReference type="PROSITE" id="PS50853">
    <property type="entry name" value="FN3"/>
    <property type="match status" value="1"/>
</dbReference>
<dbReference type="PANTHER" id="PTHR32282">
    <property type="entry name" value="BINDING PROTEIN TRANSPEPTIDASE, PUTATIVE-RELATED"/>
    <property type="match status" value="1"/>
</dbReference>
<dbReference type="GO" id="GO:0008360">
    <property type="term" value="P:regulation of cell shape"/>
    <property type="evidence" value="ECO:0007669"/>
    <property type="project" value="UniProtKB-KW"/>
</dbReference>
<dbReference type="GO" id="GO:0009002">
    <property type="term" value="F:serine-type D-Ala-D-Ala carboxypeptidase activity"/>
    <property type="evidence" value="ECO:0007669"/>
    <property type="project" value="UniProtKB-EC"/>
</dbReference>
<feature type="region of interest" description="Disordered" evidence="14">
    <location>
        <begin position="1"/>
        <end position="23"/>
    </location>
</feature>
<dbReference type="InterPro" id="IPR012338">
    <property type="entry name" value="Beta-lactam/transpept-like"/>
</dbReference>
<accession>A0A4Z0H2E3</accession>
<feature type="region of interest" description="Disordered" evidence="14">
    <location>
        <begin position="556"/>
        <end position="575"/>
    </location>
</feature>
<dbReference type="InterPro" id="IPR036950">
    <property type="entry name" value="PBP_transglycosylase"/>
</dbReference>
<dbReference type="EMBL" id="SRJC01000001">
    <property type="protein sequence ID" value="TGB04563.1"/>
    <property type="molecule type" value="Genomic_DNA"/>
</dbReference>
<feature type="compositionally biased region" description="Basic residues" evidence="14">
    <location>
        <begin position="9"/>
        <end position="23"/>
    </location>
</feature>
<dbReference type="STRING" id="192814.GCA_900166575_01624"/>
<evidence type="ECO:0000256" key="9">
    <source>
        <dbReference type="ARBA" id="ARBA00022984"/>
    </source>
</evidence>
<dbReference type="SUPFAM" id="SSF56601">
    <property type="entry name" value="beta-lactamase/transpeptidase-like"/>
    <property type="match status" value="1"/>
</dbReference>
<dbReference type="FunFam" id="1.10.3810.10:FF:000001">
    <property type="entry name" value="Penicillin-binding protein 1A"/>
    <property type="match status" value="1"/>
</dbReference>
<dbReference type="InterPro" id="IPR050396">
    <property type="entry name" value="Glycosyltr_51/Transpeptidase"/>
</dbReference>
<dbReference type="GO" id="GO:0009252">
    <property type="term" value="P:peptidoglycan biosynthetic process"/>
    <property type="evidence" value="ECO:0007669"/>
    <property type="project" value="UniProtKB-KW"/>
</dbReference>
<dbReference type="InterPro" id="IPR013783">
    <property type="entry name" value="Ig-like_fold"/>
</dbReference>
<sequence>MANESQSRSARKKQLKQTKKGKRKPRFRKFLMTIFILGILALIGGGSLFAYYAFTAPELNEEQLSVPYSSKVYDKNDNLIADLAGVETRTKVTYNDLPQATVDAVIATEDSRFFDHIGIDFRRILAAVWANVTQGFGAEGASTITQQVIKQSFLSFDKTLERKVQEQYLAIKLDQQYSKEQILEMYLNKIYYGASAYGIAEAADTYFGKEDLKELTLAENALLAGLPQRPSGYNPYEHPEAAQKRMETVLSLMVQHDKITQAEADEARKTDVKDLLVPSDSREKSPYDAFIDVVEQEVREKLDGANINEDGLNIYTTLDPNAQESVENILSGNGPVSWPDEELNAGVAVTDTKTGAIRAIGGNRNYQNGNFNYAAQLSRQGGSTMKPLLAYGPAIEHEKMSTYHQILDEPYEVNGKEISNFDNRYRGWVSARYALSRSLNIPAMKTIEEVGTDRAKEFAEGLGIEFPEDQIYPIEAIGGGSATVNPIQMSGAYAAFGNKGVYNEPYTVRKVEVPGQETIDMKPKPKAAMSEYTAYMISNMLQTTMSEGSGRAANISGLPEAGKTGTTNRPTDNGDIAPDSWFNGYTTNYSISVWSGYQDNDKGLSSAAKDVPKQIFKPLMTELSSDVDTADFSKPDSVVWVDVEEGSRPAKLPSDFTPGSRIVTELFHVDNQPSKVSQVYQKLDPVQGLTGTYNEDTQSIDLSWSYGETDGVTFRVDVSVNGGQPSELTSTNETSLNISNIESDSNYSFSVTAISSGQDAQDSDPSSVQVQTPSLDQEEEEDEDQNNDENQDNNQDDENTDENNDQTEDPNNDENNNPEQDPNNGENTDQNQDQNDSGDGNNNSGGTGDSGSDTGDNQDTPPDTEEEPAA</sequence>
<dbReference type="Gene3D" id="2.60.40.10">
    <property type="entry name" value="Immunoglobulins"/>
    <property type="match status" value="1"/>
</dbReference>
<keyword evidence="4" id="KW-0645">Protease</keyword>
<evidence type="ECO:0000256" key="3">
    <source>
        <dbReference type="ARBA" id="ARBA00022645"/>
    </source>
</evidence>
<keyword evidence="9" id="KW-0573">Peptidoglycan synthesis</keyword>
<dbReference type="Proteomes" id="UP000297982">
    <property type="component" value="Unassembled WGS sequence"/>
</dbReference>
<dbReference type="InterPro" id="IPR023346">
    <property type="entry name" value="Lysozyme-like_dom_sf"/>
</dbReference>
<evidence type="ECO:0000313" key="17">
    <source>
        <dbReference type="EMBL" id="TGB04563.1"/>
    </source>
</evidence>
<dbReference type="Pfam" id="PF00912">
    <property type="entry name" value="Transgly"/>
    <property type="match status" value="1"/>
</dbReference>
<dbReference type="InterPro" id="IPR003961">
    <property type="entry name" value="FN3_dom"/>
</dbReference>
<evidence type="ECO:0000256" key="11">
    <source>
        <dbReference type="ARBA" id="ARBA00023316"/>
    </source>
</evidence>
<protein>
    <submittedName>
        <fullName evidence="17">PBP1A family penicillin-binding protein</fullName>
    </submittedName>
</protein>
<dbReference type="GO" id="GO:0008658">
    <property type="term" value="F:penicillin binding"/>
    <property type="evidence" value="ECO:0007669"/>
    <property type="project" value="InterPro"/>
</dbReference>
<comment type="catalytic activity">
    <reaction evidence="13">
        <text>[GlcNAc-(1-&gt;4)-Mur2Ac(oyl-L-Ala-gamma-D-Glu-L-Lys-D-Ala-D-Ala)](n)-di-trans,octa-cis-undecaprenyl diphosphate + beta-D-GlcNAc-(1-&gt;4)-Mur2Ac(oyl-L-Ala-gamma-D-Glu-L-Lys-D-Ala-D-Ala)-di-trans,octa-cis-undecaprenyl diphosphate = [GlcNAc-(1-&gt;4)-Mur2Ac(oyl-L-Ala-gamma-D-Glu-L-Lys-D-Ala-D-Ala)](n+1)-di-trans,octa-cis-undecaprenyl diphosphate + di-trans,octa-cis-undecaprenyl diphosphate + H(+)</text>
        <dbReference type="Rhea" id="RHEA:23708"/>
        <dbReference type="Rhea" id="RHEA-COMP:9602"/>
        <dbReference type="Rhea" id="RHEA-COMP:9603"/>
        <dbReference type="ChEBI" id="CHEBI:15378"/>
        <dbReference type="ChEBI" id="CHEBI:58405"/>
        <dbReference type="ChEBI" id="CHEBI:60033"/>
        <dbReference type="ChEBI" id="CHEBI:78435"/>
        <dbReference type="EC" id="2.4.99.28"/>
    </reaction>
</comment>
<comment type="similarity">
    <text evidence="1">In the C-terminal section; belongs to the transpeptidase family.</text>
</comment>
<dbReference type="Gene3D" id="3.40.710.10">
    <property type="entry name" value="DD-peptidase/beta-lactamase superfamily"/>
    <property type="match status" value="1"/>
</dbReference>
<evidence type="ECO:0000259" key="16">
    <source>
        <dbReference type="PROSITE" id="PS50853"/>
    </source>
</evidence>
<gene>
    <name evidence="17" type="ORF">E4663_06105</name>
</gene>
<evidence type="ECO:0000313" key="18">
    <source>
        <dbReference type="Proteomes" id="UP000297982"/>
    </source>
</evidence>
<dbReference type="GO" id="GO:0006508">
    <property type="term" value="P:proteolysis"/>
    <property type="evidence" value="ECO:0007669"/>
    <property type="project" value="UniProtKB-KW"/>
</dbReference>
<evidence type="ECO:0000256" key="10">
    <source>
        <dbReference type="ARBA" id="ARBA00023268"/>
    </source>
</evidence>
<feature type="region of interest" description="Disordered" evidence="14">
    <location>
        <begin position="754"/>
        <end position="870"/>
    </location>
</feature>
<keyword evidence="5" id="KW-0328">Glycosyltransferase</keyword>
<keyword evidence="15" id="KW-0472">Membrane</keyword>
<feature type="transmembrane region" description="Helical" evidence="15">
    <location>
        <begin position="30"/>
        <end position="54"/>
    </location>
</feature>
<keyword evidence="8" id="KW-0133">Cell shape</keyword>
<dbReference type="SUPFAM" id="SSF49265">
    <property type="entry name" value="Fibronectin type III"/>
    <property type="match status" value="1"/>
</dbReference>
<evidence type="ECO:0000256" key="14">
    <source>
        <dbReference type="SAM" id="MobiDB-lite"/>
    </source>
</evidence>
<dbReference type="CDD" id="cd00063">
    <property type="entry name" value="FN3"/>
    <property type="match status" value="1"/>
</dbReference>
<evidence type="ECO:0000256" key="12">
    <source>
        <dbReference type="ARBA" id="ARBA00034000"/>
    </source>
</evidence>